<evidence type="ECO:0000256" key="1">
    <source>
        <dbReference type="ARBA" id="ARBA00006817"/>
    </source>
</evidence>
<dbReference type="Proteomes" id="UP000258927">
    <property type="component" value="Chromosome"/>
</dbReference>
<dbReference type="InterPro" id="IPR013538">
    <property type="entry name" value="ASHA1/2-like_C"/>
</dbReference>
<dbReference type="Gene3D" id="3.30.530.20">
    <property type="match status" value="1"/>
</dbReference>
<dbReference type="SUPFAM" id="SSF55961">
    <property type="entry name" value="Bet v1-like"/>
    <property type="match status" value="1"/>
</dbReference>
<name>A0A2R4MIS6_9HYPH</name>
<dbReference type="Pfam" id="PF08327">
    <property type="entry name" value="AHSA1"/>
    <property type="match status" value="1"/>
</dbReference>
<dbReference type="KEGG" id="mmyr:MXMO3_03328"/>
<proteinExistence type="inferred from homology"/>
<evidence type="ECO:0000313" key="4">
    <source>
        <dbReference type="Proteomes" id="UP000258927"/>
    </source>
</evidence>
<sequence length="155" mass="17382">MAEPVAIAETVHDERVMKASPARVYMAFADAEARKRWEPTPPDMEMRYGPSSFEVGAHEESEMIKDGEVMAAFDTRYIDILPEKRIVSSIRVKAGGQIMSCSQSTVELVPEGNGTRVICYEQVVWFGGQNMKKEHQEGWRTLLDGLQNEVEESAA</sequence>
<accession>A0A2R4MIS6</accession>
<protein>
    <recommendedName>
        <fullName evidence="2">Activator of Hsp90 ATPase homologue 1/2-like C-terminal domain-containing protein</fullName>
    </recommendedName>
</protein>
<comment type="similarity">
    <text evidence="1">Belongs to the AHA1 family.</text>
</comment>
<dbReference type="AlphaFoldDB" id="A0A2R4MIS6"/>
<dbReference type="InterPro" id="IPR023393">
    <property type="entry name" value="START-like_dom_sf"/>
</dbReference>
<evidence type="ECO:0000313" key="3">
    <source>
        <dbReference type="EMBL" id="AVX05833.1"/>
    </source>
</evidence>
<organism evidence="3 4">
    <name type="scientific">Maritalea myrionectae</name>
    <dbReference type="NCBI Taxonomy" id="454601"/>
    <lineage>
        <taxon>Bacteria</taxon>
        <taxon>Pseudomonadati</taxon>
        <taxon>Pseudomonadota</taxon>
        <taxon>Alphaproteobacteria</taxon>
        <taxon>Hyphomicrobiales</taxon>
        <taxon>Devosiaceae</taxon>
        <taxon>Maritalea</taxon>
    </lineage>
</organism>
<evidence type="ECO:0000259" key="2">
    <source>
        <dbReference type="Pfam" id="PF08327"/>
    </source>
</evidence>
<dbReference type="RefSeq" id="WP_117396599.1">
    <property type="nucleotide sequence ID" value="NZ_CP021330.1"/>
</dbReference>
<reference evidence="3 4" key="1">
    <citation type="submission" date="2017-05" db="EMBL/GenBank/DDBJ databases">
        <title>Genome Analysis of Maritalea myrionectae HL2708#5.</title>
        <authorList>
            <consortium name="Cotde Inc.-PKNU"/>
            <person name="Jang D."/>
            <person name="Oh H.-M."/>
        </authorList>
    </citation>
    <scope>NUCLEOTIDE SEQUENCE [LARGE SCALE GENOMIC DNA]</scope>
    <source>
        <strain evidence="3 4">HL2708#5</strain>
    </source>
</reference>
<keyword evidence="4" id="KW-1185">Reference proteome</keyword>
<feature type="domain" description="Activator of Hsp90 ATPase homologue 1/2-like C-terminal" evidence="2">
    <location>
        <begin position="18"/>
        <end position="150"/>
    </location>
</feature>
<dbReference type="EMBL" id="CP021330">
    <property type="protein sequence ID" value="AVX05833.1"/>
    <property type="molecule type" value="Genomic_DNA"/>
</dbReference>
<dbReference type="STRING" id="1122213.GCA_000423365_01090"/>
<gene>
    <name evidence="3" type="ORF">MXMO3_03328</name>
</gene>